<reference evidence="11" key="2">
    <citation type="submission" date="2018-11" db="EMBL/GenBank/DDBJ databases">
        <title>Shewanella sp. R106.</title>
        <authorList>
            <person name="Hwang Y.J."/>
            <person name="Hwang C.Y."/>
        </authorList>
    </citation>
    <scope>NUCLEOTIDE SEQUENCE [LARGE SCALE GENOMIC DNA]</scope>
    <source>
        <strain evidence="11">R106</strain>
    </source>
</reference>
<dbReference type="EMBL" id="CP034073">
    <property type="protein sequence ID" value="AZG36595.1"/>
    <property type="molecule type" value="Genomic_DNA"/>
</dbReference>
<evidence type="ECO:0000256" key="5">
    <source>
        <dbReference type="ARBA" id="ARBA00022989"/>
    </source>
</evidence>
<gene>
    <name evidence="9" type="ORF">EGC77_01785</name>
    <name evidence="8" type="ORF">EGC80_18145</name>
</gene>
<feature type="transmembrane region" description="Helical" evidence="7">
    <location>
        <begin position="73"/>
        <end position="97"/>
    </location>
</feature>
<dbReference type="OrthoDB" id="9777774at2"/>
<keyword evidence="3" id="KW-1003">Cell membrane</keyword>
<dbReference type="Proteomes" id="UP000273778">
    <property type="component" value="Chromosome"/>
</dbReference>
<dbReference type="InterPro" id="IPR005524">
    <property type="entry name" value="DUF318"/>
</dbReference>
<reference evidence="9" key="3">
    <citation type="submission" date="2018-11" db="EMBL/GenBank/DDBJ databases">
        <authorList>
            <person name="Hwang Y.J."/>
            <person name="Hwang C.Y."/>
        </authorList>
    </citation>
    <scope>NUCLEOTIDE SEQUENCE</scope>
    <source>
        <strain evidence="9">R106</strain>
    </source>
</reference>
<protein>
    <submittedName>
        <fullName evidence="9">Permease</fullName>
    </submittedName>
</protein>
<keyword evidence="6 7" id="KW-0472">Membrane</keyword>
<dbReference type="KEGG" id="spsr:EGC80_18145"/>
<evidence type="ECO:0000256" key="2">
    <source>
        <dbReference type="ARBA" id="ARBA00006386"/>
    </source>
</evidence>
<sequence>MFQIFSDLASWLIYSVLGLSAETKLGDALHFFVEDVTKIFALLLVMIYLIALMRASLNVERVRDYLAGKHRGVGYLMGAGFGVVTPFCSCSSIPVFLGFTSAGIPLGITMSFLITSPLINEVAILLLMSLLGIKFTLLYVAVGMSVGMLGGLFLDTIKAERWLQSFAAEALKRGQQKGGEDKVDDGVSADPLSLPQRHQFAKTEMLDIFGRVWKWVIIGVGLGAALHGFVPDGWIAAHLGDGQWWSVPAAVLLGIPLYSNATGVIPVMESLIINGLPIGTTLAFCMSTVAASFPEFILLKQVMQWRLLAILFCLLLVAFTLVGWIFNALAPTLSSSI</sequence>
<comment type="similarity">
    <text evidence="2">Belongs to the UPF0718 family.</text>
</comment>
<evidence type="ECO:0000313" key="8">
    <source>
        <dbReference type="EMBL" id="AZG36595.1"/>
    </source>
</evidence>
<dbReference type="PANTHER" id="PTHR42775">
    <property type="entry name" value="PERMEASE RV2963-RELATED"/>
    <property type="match status" value="1"/>
</dbReference>
<proteinExistence type="inferred from homology"/>
<dbReference type="RefSeq" id="WP_124011672.1">
    <property type="nucleotide sequence ID" value="NZ_CP034073.1"/>
</dbReference>
<evidence type="ECO:0000313" key="10">
    <source>
        <dbReference type="Proteomes" id="UP000273778"/>
    </source>
</evidence>
<dbReference type="Proteomes" id="UP000278855">
    <property type="component" value="Unassembled WGS sequence"/>
</dbReference>
<evidence type="ECO:0000256" key="6">
    <source>
        <dbReference type="ARBA" id="ARBA00023136"/>
    </source>
</evidence>
<evidence type="ECO:0000313" key="11">
    <source>
        <dbReference type="Proteomes" id="UP000278855"/>
    </source>
</evidence>
<name>A0A3N4EDR8_9GAMM</name>
<evidence type="ECO:0000256" key="1">
    <source>
        <dbReference type="ARBA" id="ARBA00004651"/>
    </source>
</evidence>
<feature type="transmembrane region" description="Helical" evidence="7">
    <location>
        <begin position="305"/>
        <end position="326"/>
    </location>
</feature>
<organism evidence="9 11">
    <name type="scientific">Shewanella psychromarinicola</name>
    <dbReference type="NCBI Taxonomy" id="2487742"/>
    <lineage>
        <taxon>Bacteria</taxon>
        <taxon>Pseudomonadati</taxon>
        <taxon>Pseudomonadota</taxon>
        <taxon>Gammaproteobacteria</taxon>
        <taxon>Alteromonadales</taxon>
        <taxon>Shewanellaceae</taxon>
        <taxon>Shewanella</taxon>
    </lineage>
</organism>
<dbReference type="GO" id="GO:0005886">
    <property type="term" value="C:plasma membrane"/>
    <property type="evidence" value="ECO:0007669"/>
    <property type="project" value="UniProtKB-SubCell"/>
</dbReference>
<keyword evidence="5 7" id="KW-1133">Transmembrane helix</keyword>
<evidence type="ECO:0000256" key="7">
    <source>
        <dbReference type="SAM" id="Phobius"/>
    </source>
</evidence>
<evidence type="ECO:0000256" key="3">
    <source>
        <dbReference type="ARBA" id="ARBA00022475"/>
    </source>
</evidence>
<dbReference type="PANTHER" id="PTHR42775:SF1">
    <property type="entry name" value="PERMEASE RV2963-RELATED"/>
    <property type="match status" value="1"/>
</dbReference>
<keyword evidence="10" id="KW-1185">Reference proteome</keyword>
<dbReference type="EMBL" id="RKKB01000001">
    <property type="protein sequence ID" value="RPA35102.1"/>
    <property type="molecule type" value="Genomic_DNA"/>
</dbReference>
<feature type="transmembrane region" description="Helical" evidence="7">
    <location>
        <begin position="212"/>
        <end position="230"/>
    </location>
</feature>
<keyword evidence="4 7" id="KW-0812">Transmembrane</keyword>
<evidence type="ECO:0000313" key="9">
    <source>
        <dbReference type="EMBL" id="RPA35102.1"/>
    </source>
</evidence>
<feature type="transmembrane region" description="Helical" evidence="7">
    <location>
        <begin position="39"/>
        <end position="57"/>
    </location>
</feature>
<feature type="transmembrane region" description="Helical" evidence="7">
    <location>
        <begin position="271"/>
        <end position="293"/>
    </location>
</feature>
<comment type="subcellular location">
    <subcellularLocation>
        <location evidence="1">Cell membrane</location>
        <topology evidence="1">Multi-pass membrane protein</topology>
    </subcellularLocation>
</comment>
<dbReference type="InterPro" id="IPR053166">
    <property type="entry name" value="UPF0718_permease"/>
</dbReference>
<feature type="transmembrane region" description="Helical" evidence="7">
    <location>
        <begin position="135"/>
        <end position="154"/>
    </location>
</feature>
<reference evidence="8 10" key="1">
    <citation type="submission" date="2018-11" db="EMBL/GenBank/DDBJ databases">
        <title>Shewanella sp. M2.</title>
        <authorList>
            <person name="Hwang Y.J."/>
            <person name="Hwang C.Y."/>
        </authorList>
    </citation>
    <scope>NUCLEOTIDE SEQUENCE [LARGE SCALE GENOMIC DNA]</scope>
    <source>
        <strain evidence="8 10">M2</strain>
    </source>
</reference>
<dbReference type="Pfam" id="PF03773">
    <property type="entry name" value="ArsP_1"/>
    <property type="match status" value="1"/>
</dbReference>
<accession>A0A3N4EDR8</accession>
<dbReference type="AlphaFoldDB" id="A0A3N4EDR8"/>
<evidence type="ECO:0000256" key="4">
    <source>
        <dbReference type="ARBA" id="ARBA00022692"/>
    </source>
</evidence>
<feature type="transmembrane region" description="Helical" evidence="7">
    <location>
        <begin position="242"/>
        <end position="259"/>
    </location>
</feature>
<feature type="transmembrane region" description="Helical" evidence="7">
    <location>
        <begin position="103"/>
        <end position="128"/>
    </location>
</feature>